<dbReference type="EMBL" id="CP144753">
    <property type="protein sequence ID" value="WVZ93586.1"/>
    <property type="molecule type" value="Genomic_DNA"/>
</dbReference>
<dbReference type="AlphaFoldDB" id="A0AAQ3UK94"/>
<evidence type="ECO:0000313" key="3">
    <source>
        <dbReference type="Proteomes" id="UP001341281"/>
    </source>
</evidence>
<dbReference type="Pfam" id="PF00076">
    <property type="entry name" value="RRM_1"/>
    <property type="match status" value="1"/>
</dbReference>
<dbReference type="SUPFAM" id="SSF54928">
    <property type="entry name" value="RNA-binding domain, RBD"/>
    <property type="match status" value="1"/>
</dbReference>
<dbReference type="Proteomes" id="UP001341281">
    <property type="component" value="Chromosome 09"/>
</dbReference>
<evidence type="ECO:0000259" key="1">
    <source>
        <dbReference type="Pfam" id="PF00076"/>
    </source>
</evidence>
<gene>
    <name evidence="2" type="ORF">U9M48_039554</name>
</gene>
<dbReference type="Gene3D" id="3.30.70.330">
    <property type="match status" value="1"/>
</dbReference>
<reference evidence="2 3" key="1">
    <citation type="submission" date="2024-02" db="EMBL/GenBank/DDBJ databases">
        <title>High-quality chromosome-scale genome assembly of Pensacola bahiagrass (Paspalum notatum Flugge var. saurae).</title>
        <authorList>
            <person name="Vega J.M."/>
            <person name="Podio M."/>
            <person name="Orjuela J."/>
            <person name="Siena L.A."/>
            <person name="Pessino S.C."/>
            <person name="Combes M.C."/>
            <person name="Mariac C."/>
            <person name="Albertini E."/>
            <person name="Pupilli F."/>
            <person name="Ortiz J.P.A."/>
            <person name="Leblanc O."/>
        </authorList>
    </citation>
    <scope>NUCLEOTIDE SEQUENCE [LARGE SCALE GENOMIC DNA]</scope>
    <source>
        <strain evidence="2">R1</strain>
        <tissue evidence="2">Leaf</tissue>
    </source>
</reference>
<organism evidence="2 3">
    <name type="scientific">Paspalum notatum var. saurae</name>
    <dbReference type="NCBI Taxonomy" id="547442"/>
    <lineage>
        <taxon>Eukaryota</taxon>
        <taxon>Viridiplantae</taxon>
        <taxon>Streptophyta</taxon>
        <taxon>Embryophyta</taxon>
        <taxon>Tracheophyta</taxon>
        <taxon>Spermatophyta</taxon>
        <taxon>Magnoliopsida</taxon>
        <taxon>Liliopsida</taxon>
        <taxon>Poales</taxon>
        <taxon>Poaceae</taxon>
        <taxon>PACMAD clade</taxon>
        <taxon>Panicoideae</taxon>
        <taxon>Andropogonodae</taxon>
        <taxon>Paspaleae</taxon>
        <taxon>Paspalinae</taxon>
        <taxon>Paspalum</taxon>
    </lineage>
</organism>
<sequence length="82" mass="9343">MDFRFSVQLTSSIRFLCESGKSRGFGFLNFNSSDEAKAAVEQIDGGCITLRPKVQLFYFEILEIPYVYGYQITSSHDRSDLT</sequence>
<accession>A0AAQ3UK94</accession>
<keyword evidence="3" id="KW-1185">Reference proteome</keyword>
<dbReference type="GO" id="GO:0003723">
    <property type="term" value="F:RNA binding"/>
    <property type="evidence" value="ECO:0007669"/>
    <property type="project" value="InterPro"/>
</dbReference>
<feature type="domain" description="RRM" evidence="1">
    <location>
        <begin position="12"/>
        <end position="49"/>
    </location>
</feature>
<proteinExistence type="predicted"/>
<protein>
    <recommendedName>
        <fullName evidence="1">RRM domain-containing protein</fullName>
    </recommendedName>
</protein>
<evidence type="ECO:0000313" key="2">
    <source>
        <dbReference type="EMBL" id="WVZ93586.1"/>
    </source>
</evidence>
<dbReference type="InterPro" id="IPR035979">
    <property type="entry name" value="RBD_domain_sf"/>
</dbReference>
<name>A0AAQ3UK94_PASNO</name>
<dbReference type="InterPro" id="IPR012677">
    <property type="entry name" value="Nucleotide-bd_a/b_plait_sf"/>
</dbReference>
<dbReference type="InterPro" id="IPR000504">
    <property type="entry name" value="RRM_dom"/>
</dbReference>